<dbReference type="InterPro" id="IPR047676">
    <property type="entry name" value="FxLYD_dom"/>
</dbReference>
<protein>
    <submittedName>
        <fullName evidence="1">FxLYD domain-containing protein</fullName>
    </submittedName>
</protein>
<dbReference type="AlphaFoldDB" id="A0A951U7B7"/>
<organism evidence="1 2">
    <name type="scientific">Pegethrix bostrychoides GSE-TBD4-15B</name>
    <dbReference type="NCBI Taxonomy" id="2839662"/>
    <lineage>
        <taxon>Bacteria</taxon>
        <taxon>Bacillati</taxon>
        <taxon>Cyanobacteriota</taxon>
        <taxon>Cyanophyceae</taxon>
        <taxon>Oculatellales</taxon>
        <taxon>Oculatellaceae</taxon>
        <taxon>Pegethrix</taxon>
    </lineage>
</organism>
<evidence type="ECO:0000313" key="1">
    <source>
        <dbReference type="EMBL" id="MBW4467342.1"/>
    </source>
</evidence>
<comment type="caution">
    <text evidence="1">The sequence shown here is derived from an EMBL/GenBank/DDBJ whole genome shotgun (WGS) entry which is preliminary data.</text>
</comment>
<dbReference type="NCBIfam" id="NF038353">
    <property type="entry name" value="FxLYD_dom"/>
    <property type="match status" value="1"/>
</dbReference>
<reference evidence="1" key="2">
    <citation type="journal article" date="2022" name="Microbiol. Resour. Announc.">
        <title>Metagenome Sequencing to Explore Phylogenomics of Terrestrial Cyanobacteria.</title>
        <authorList>
            <person name="Ward R.D."/>
            <person name="Stajich J.E."/>
            <person name="Johansen J.R."/>
            <person name="Huntemann M."/>
            <person name="Clum A."/>
            <person name="Foster B."/>
            <person name="Foster B."/>
            <person name="Roux S."/>
            <person name="Palaniappan K."/>
            <person name="Varghese N."/>
            <person name="Mukherjee S."/>
            <person name="Reddy T.B.K."/>
            <person name="Daum C."/>
            <person name="Copeland A."/>
            <person name="Chen I.A."/>
            <person name="Ivanova N.N."/>
            <person name="Kyrpides N.C."/>
            <person name="Shapiro N."/>
            <person name="Eloe-Fadrosh E.A."/>
            <person name="Pietrasiak N."/>
        </authorList>
    </citation>
    <scope>NUCLEOTIDE SEQUENCE</scope>
    <source>
        <strain evidence="1">GSE-TBD4-15B</strain>
    </source>
</reference>
<name>A0A951U7B7_9CYAN</name>
<dbReference type="Proteomes" id="UP000707356">
    <property type="component" value="Unassembled WGS sequence"/>
</dbReference>
<sequence length="153" mass="16530">MQRLSRSLNRWLTLGITVCWTTLGLWLGSWAFTPAALAVIQIKLSDIDYHDCPAEIAVGTIAAGSPLAASCYIVTGKAENTSGKPIVNADIFGRIYDANDNPVLQNRTRLGSIAEVPPGTSEFELRISVPANQPTPLKLMQFKASGFVGTVRR</sequence>
<proteinExistence type="predicted"/>
<accession>A0A951U7B7</accession>
<gene>
    <name evidence="1" type="ORF">KME07_18095</name>
</gene>
<dbReference type="EMBL" id="JAHHHV010000075">
    <property type="protein sequence ID" value="MBW4467342.1"/>
    <property type="molecule type" value="Genomic_DNA"/>
</dbReference>
<evidence type="ECO:0000313" key="2">
    <source>
        <dbReference type="Proteomes" id="UP000707356"/>
    </source>
</evidence>
<reference evidence="1" key="1">
    <citation type="submission" date="2021-05" db="EMBL/GenBank/DDBJ databases">
        <authorList>
            <person name="Pietrasiak N."/>
            <person name="Ward R."/>
            <person name="Stajich J.E."/>
            <person name="Kurbessoian T."/>
        </authorList>
    </citation>
    <scope>NUCLEOTIDE SEQUENCE</scope>
    <source>
        <strain evidence="1">GSE-TBD4-15B</strain>
    </source>
</reference>